<feature type="domain" description="4Fe-4S ferredoxin-type" evidence="6">
    <location>
        <begin position="31"/>
        <end position="60"/>
    </location>
</feature>
<dbReference type="Pfam" id="PF13237">
    <property type="entry name" value="Fer4_10"/>
    <property type="match status" value="1"/>
</dbReference>
<feature type="domain" description="PAS" evidence="5">
    <location>
        <begin position="414"/>
        <end position="484"/>
    </location>
</feature>
<dbReference type="InterPro" id="IPR004108">
    <property type="entry name" value="Fe_hydrogenase_lsu_C"/>
</dbReference>
<evidence type="ECO:0000259" key="5">
    <source>
        <dbReference type="PROSITE" id="PS50112"/>
    </source>
</evidence>
<keyword evidence="1" id="KW-0004">4Fe-4S</keyword>
<evidence type="ECO:0000256" key="4">
    <source>
        <dbReference type="ARBA" id="ARBA00023014"/>
    </source>
</evidence>
<dbReference type="PROSITE" id="PS00198">
    <property type="entry name" value="4FE4S_FER_1"/>
    <property type="match status" value="1"/>
</dbReference>
<dbReference type="SUPFAM" id="SSF53920">
    <property type="entry name" value="Fe-only hydrogenase"/>
    <property type="match status" value="1"/>
</dbReference>
<dbReference type="InterPro" id="IPR000014">
    <property type="entry name" value="PAS"/>
</dbReference>
<dbReference type="InterPro" id="IPR050340">
    <property type="entry name" value="Cytosolic_Fe-S_CAF"/>
</dbReference>
<dbReference type="InterPro" id="IPR007202">
    <property type="entry name" value="4Fe-4S_dom"/>
</dbReference>
<dbReference type="SUPFAM" id="SSF54862">
    <property type="entry name" value="4Fe-4S ferredoxins"/>
    <property type="match status" value="1"/>
</dbReference>
<dbReference type="Gene3D" id="1.10.15.40">
    <property type="entry name" value="Electron transport complex subunit B, putative Fe-S cluster"/>
    <property type="match status" value="1"/>
</dbReference>
<reference evidence="8" key="1">
    <citation type="submission" date="2022-12" db="EMBL/GenBank/DDBJ databases">
        <title>Clostridium sp. nov., isolated from industrial wastewater.</title>
        <authorList>
            <person name="Jiayan W."/>
        </authorList>
    </citation>
    <scope>NUCLEOTIDE SEQUENCE</scope>
    <source>
        <strain evidence="8">ZC22-4</strain>
    </source>
</reference>
<name>A0ABT4D4B4_9CLOT</name>
<dbReference type="Pfam" id="PF04060">
    <property type="entry name" value="FeS"/>
    <property type="match status" value="1"/>
</dbReference>
<evidence type="ECO:0000313" key="8">
    <source>
        <dbReference type="EMBL" id="MCY6957119.1"/>
    </source>
</evidence>
<dbReference type="InterPro" id="IPR035965">
    <property type="entry name" value="PAS-like_dom_sf"/>
</dbReference>
<dbReference type="InterPro" id="IPR009016">
    <property type="entry name" value="Fe_hydrogenase"/>
</dbReference>
<evidence type="ECO:0000256" key="2">
    <source>
        <dbReference type="ARBA" id="ARBA00022723"/>
    </source>
</evidence>
<keyword evidence="2" id="KW-0479">Metal-binding</keyword>
<dbReference type="Pfam" id="PF00989">
    <property type="entry name" value="PAS"/>
    <property type="match status" value="1"/>
</dbReference>
<keyword evidence="9" id="KW-1185">Reference proteome</keyword>
<dbReference type="Pfam" id="PF02906">
    <property type="entry name" value="Fe_hyd_lg_C"/>
    <property type="match status" value="1"/>
</dbReference>
<dbReference type="PROSITE" id="PS51656">
    <property type="entry name" value="4FE4S"/>
    <property type="match status" value="1"/>
</dbReference>
<evidence type="ECO:0000256" key="3">
    <source>
        <dbReference type="ARBA" id="ARBA00023004"/>
    </source>
</evidence>
<sequence>MNYMNFSKASCKNCYKCLRSCPVKAIRFKNQQAKIVEERCIGCGHCLEVCPQNARDILSDLERVQQLITRGEKVIASIAPSFPAYFNLEEGKVVSALRKLGFSIVEETAMGAEVVSQAYEDYIKNNKLENYITTCCPSANYLIEKYFPRLVPYMIPVVSPMLTHGQILKKAYGKEAFVVFIGPCAAKKIEAEGLDDNKFIDAVLTFEEINRWILDCKLDLDSLNEEDFDKLACRRGESYPLGGGIISGIKKTLEKNNLQPISISGTEDCINVLKSMERESLKSVFLEISVCKGSCVGGPNMINNNDDYYEKLSRVKNYIKRREDMISTQDKVKCSEVTIDNLNMHRTFQDKSLKIEEPSKEEIQRVLKEMGKFEDKDELNCGVCGYNTCKEKAKAICEGMAETDMCLHFMRNKAESLSNVIFENTPNIVMLLDGDLNIKEINPAAQEVFMVNDEKIKGKPISMLINDEDFRTVKETGKSIIGKRADYPQYNAILIQNIVYLKKQNLVLASMINIMEEEKNKIELLRVKENTLNVAQEVIDKQMRVAQEIAGLLGETTAETKVILNKLRKVISGDDKYY</sequence>
<dbReference type="InterPro" id="IPR017896">
    <property type="entry name" value="4Fe4S_Fe-S-bd"/>
</dbReference>
<dbReference type="Proteomes" id="UP001144612">
    <property type="component" value="Unassembled WGS sequence"/>
</dbReference>
<gene>
    <name evidence="8" type="ORF">OW729_00720</name>
</gene>
<dbReference type="InterPro" id="IPR013767">
    <property type="entry name" value="PAS_fold"/>
</dbReference>
<dbReference type="CDD" id="cd00130">
    <property type="entry name" value="PAS"/>
    <property type="match status" value="1"/>
</dbReference>
<dbReference type="InterPro" id="IPR017900">
    <property type="entry name" value="4Fe4S_Fe_S_CS"/>
</dbReference>
<proteinExistence type="predicted"/>
<comment type="caution">
    <text evidence="8">The sequence shown here is derived from an EMBL/GenBank/DDBJ whole genome shotgun (WGS) entry which is preliminary data.</text>
</comment>
<dbReference type="SUPFAM" id="SSF55785">
    <property type="entry name" value="PYP-like sensor domain (PAS domain)"/>
    <property type="match status" value="1"/>
</dbReference>
<keyword evidence="4" id="KW-0411">Iron-sulfur</keyword>
<evidence type="ECO:0000259" key="7">
    <source>
        <dbReference type="PROSITE" id="PS51656"/>
    </source>
</evidence>
<evidence type="ECO:0000259" key="6">
    <source>
        <dbReference type="PROSITE" id="PS51379"/>
    </source>
</evidence>
<dbReference type="Gene3D" id="3.30.70.20">
    <property type="match status" value="1"/>
</dbReference>
<dbReference type="Gene3D" id="3.40.950.10">
    <property type="entry name" value="Fe-only Hydrogenase (Larger Subunit), Chain L, domain 3"/>
    <property type="match status" value="1"/>
</dbReference>
<keyword evidence="3" id="KW-0408">Iron</keyword>
<accession>A0ABT4D4B4</accession>
<dbReference type="PROSITE" id="PS50112">
    <property type="entry name" value="PAS"/>
    <property type="match status" value="1"/>
</dbReference>
<protein>
    <submittedName>
        <fullName evidence="8">4Fe-4S binding protein</fullName>
    </submittedName>
</protein>
<organism evidence="8 9">
    <name type="scientific">Clostridium brassicae</name>
    <dbReference type="NCBI Taxonomy" id="2999072"/>
    <lineage>
        <taxon>Bacteria</taxon>
        <taxon>Bacillati</taxon>
        <taxon>Bacillota</taxon>
        <taxon>Clostridia</taxon>
        <taxon>Eubacteriales</taxon>
        <taxon>Clostridiaceae</taxon>
        <taxon>Clostridium</taxon>
    </lineage>
</organism>
<feature type="domain" description="4Fe-4S" evidence="7">
    <location>
        <begin position="362"/>
        <end position="423"/>
    </location>
</feature>
<dbReference type="SMART" id="SM00091">
    <property type="entry name" value="PAS"/>
    <property type="match status" value="1"/>
</dbReference>
<dbReference type="RefSeq" id="WP_268059478.1">
    <property type="nucleotide sequence ID" value="NZ_JAPQFJ010000001.1"/>
</dbReference>
<dbReference type="PANTHER" id="PTHR11615">
    <property type="entry name" value="NITRATE, FORMATE, IRON DEHYDROGENASE"/>
    <property type="match status" value="1"/>
</dbReference>
<evidence type="ECO:0000256" key="1">
    <source>
        <dbReference type="ARBA" id="ARBA00022485"/>
    </source>
</evidence>
<dbReference type="EMBL" id="JAPQFJ010000001">
    <property type="protein sequence ID" value="MCY6957119.1"/>
    <property type="molecule type" value="Genomic_DNA"/>
</dbReference>
<feature type="domain" description="4Fe-4S ferredoxin-type" evidence="6">
    <location>
        <begin position="2"/>
        <end position="30"/>
    </location>
</feature>
<dbReference type="PROSITE" id="PS51379">
    <property type="entry name" value="4FE4S_FER_2"/>
    <property type="match status" value="2"/>
</dbReference>
<dbReference type="Gene3D" id="3.30.450.20">
    <property type="entry name" value="PAS domain"/>
    <property type="match status" value="1"/>
</dbReference>
<evidence type="ECO:0000313" key="9">
    <source>
        <dbReference type="Proteomes" id="UP001144612"/>
    </source>
</evidence>